<feature type="region of interest" description="Disordered" evidence="1">
    <location>
        <begin position="368"/>
        <end position="396"/>
    </location>
</feature>
<dbReference type="Proteomes" id="UP001165083">
    <property type="component" value="Unassembled WGS sequence"/>
</dbReference>
<dbReference type="Gene3D" id="3.30.70.270">
    <property type="match status" value="1"/>
</dbReference>
<organism evidence="2 3">
    <name type="scientific">Phytophthora lilii</name>
    <dbReference type="NCBI Taxonomy" id="2077276"/>
    <lineage>
        <taxon>Eukaryota</taxon>
        <taxon>Sar</taxon>
        <taxon>Stramenopiles</taxon>
        <taxon>Oomycota</taxon>
        <taxon>Peronosporomycetes</taxon>
        <taxon>Peronosporales</taxon>
        <taxon>Peronosporaceae</taxon>
        <taxon>Phytophthora</taxon>
    </lineage>
</organism>
<comment type="caution">
    <text evidence="2">The sequence shown here is derived from an EMBL/GenBank/DDBJ whole genome shotgun (WGS) entry which is preliminary data.</text>
</comment>
<dbReference type="EMBL" id="BSXW01012479">
    <property type="protein sequence ID" value="GMF65525.1"/>
    <property type="molecule type" value="Genomic_DNA"/>
</dbReference>
<evidence type="ECO:0000313" key="3">
    <source>
        <dbReference type="Proteomes" id="UP001165083"/>
    </source>
</evidence>
<dbReference type="OrthoDB" id="116796at2759"/>
<protein>
    <submittedName>
        <fullName evidence="2">Unnamed protein product</fullName>
    </submittedName>
</protein>
<name>A0A9W7D826_9STRA</name>
<dbReference type="PANTHER" id="PTHR24559">
    <property type="entry name" value="TRANSPOSON TY3-I GAG-POL POLYPROTEIN"/>
    <property type="match status" value="1"/>
</dbReference>
<evidence type="ECO:0000313" key="2">
    <source>
        <dbReference type="EMBL" id="GMF65525.1"/>
    </source>
</evidence>
<evidence type="ECO:0000256" key="1">
    <source>
        <dbReference type="SAM" id="MobiDB-lite"/>
    </source>
</evidence>
<reference evidence="2" key="1">
    <citation type="submission" date="2023-04" db="EMBL/GenBank/DDBJ databases">
        <title>Phytophthora lilii NBRC 32176.</title>
        <authorList>
            <person name="Ichikawa N."/>
            <person name="Sato H."/>
            <person name="Tonouchi N."/>
        </authorList>
    </citation>
    <scope>NUCLEOTIDE SEQUENCE</scope>
    <source>
        <strain evidence="2">NBRC 32176</strain>
    </source>
</reference>
<dbReference type="Gene3D" id="3.10.10.10">
    <property type="entry name" value="HIV Type 1 Reverse Transcriptase, subunit A, domain 1"/>
    <property type="match status" value="1"/>
</dbReference>
<proteinExistence type="predicted"/>
<gene>
    <name evidence="2" type="ORF">Plil01_001817200</name>
</gene>
<dbReference type="PANTHER" id="PTHR24559:SF444">
    <property type="entry name" value="REVERSE TRANSCRIPTASE DOMAIN-CONTAINING PROTEIN"/>
    <property type="match status" value="1"/>
</dbReference>
<dbReference type="SUPFAM" id="SSF56672">
    <property type="entry name" value="DNA/RNA polymerases"/>
    <property type="match status" value="1"/>
</dbReference>
<dbReference type="InterPro" id="IPR043502">
    <property type="entry name" value="DNA/RNA_pol_sf"/>
</dbReference>
<sequence>MAWQVKSTPGRAPNGCLGYGASGGSEPMGLAWLSSETFTAMPVVGKDTCRVAGLNRGGAGMQDTSRAGHSTEEALRLHERCAGGAHQGGVASERLCTLETEKGSGGLLVIRASVRRYSNPFRVLINSGASKSFARRQTVARNGDMFADTLPAEVSEEIVEDASCVDNIVPRMVEMTEESEVVIDTSSVANTAPHDASEARNAPLREASHLENMGPRDAIEECYHIYDGETGRRIKAGAVHLAALPEVSELLNLEEMSMVDFLAELQAGEIALLRPELSPEKINSSSVIDEAVLEELKKRREARLGSEVIKNPKDPVYPLLTEFADVVSKDPPLQLPPDRGVRQEIDLVPGTNTVSPGSGFCLASNARSLMPSSPQKRRQAWCGSRNPRTRRQPSAFGSRKVAHAYNKLNRATVPAQTPIPRKDVLLNNMDGYTLFSALDLVDGYYQILMRESDTDRTPRNDSLSFDMAR</sequence>
<dbReference type="InterPro" id="IPR043128">
    <property type="entry name" value="Rev_trsase/Diguanyl_cyclase"/>
</dbReference>
<dbReference type="InterPro" id="IPR053134">
    <property type="entry name" value="RNA-dir_DNA_polymerase"/>
</dbReference>
<keyword evidence="3" id="KW-1185">Reference proteome</keyword>
<accession>A0A9W7D826</accession>
<dbReference type="AlphaFoldDB" id="A0A9W7D826"/>